<dbReference type="GO" id="GO:0010073">
    <property type="term" value="P:meristem maintenance"/>
    <property type="evidence" value="ECO:0007669"/>
    <property type="project" value="InterPro"/>
</dbReference>
<sequence length="785" mass="88035">VSPPNTQTSNTKERKRAKLSSPAMEDLVEEREDLMVSPSTHLLKPCFTTSTEGSPPLDLKALSLSVSFNGWRFPNAKFKSWATKMSALHEPTWKKAGIFEAVVASTLKITKDSDLVLEIAEKWCPDTNTFVFPWGEATITLEDVLLLLGFSVLGSPVFASLDSSGEKTKEKLEKERVVLKRDQVSNRATQTVWMSRFMDSGDDDELEHVAFLALWLSYFVFPTRYYQINEAVFPVAVHLASGVRIALAPAVLAHLYADLTLLKDHTRDFSNDKIELNALFKLVQVWTWERFKELRPKDTNPLLKGQIRLARWDDVKEGNNDVRRILDNSSFEWRPFTNTVKNWEVPKFYPEKAMWVPIGPELDEEFISFARCIKVSELVGMDCVEHYFPNRVAAQFGLLQDVPCLVNRSNLSEEEAWDEYDKPIEDLTLFIPSRSAVPRVTSVFCDWWRKSFPQLQHSLKEKCVVESSRNIIGDDTSASGSRKRNRRKRVCTVGCCQTHDSDNDEDLSLTIAQIRRLSIKKCSGGEDASEPLGKKSRFEADNNDSGPLQELGSIRADGKETVPPPEIEQNMVRSPLGENNSSDPPLGFDDETHDILVSPPPETRQTCDDEVDVHGSNAEKMAMADDGSKEPECLLHEDGEKVSSGKKEDHSLTQTEIATNADNNEPTPCQNLALGGSEVLGESNRGNAVGDETQGHDCLFHDTVLGSKEYMKSTEQLEKRNEDVGGGNDSYEKSLHNVKKLASSIEKLALSIDERIARAERSVAWLKERKATKQKKIAGAAARLL</sequence>
<protein>
    <recommendedName>
        <fullName evidence="2">Aminotransferase-like plant mobile domain-containing protein</fullName>
    </recommendedName>
</protein>
<dbReference type="Pfam" id="PF10536">
    <property type="entry name" value="PMD"/>
    <property type="match status" value="1"/>
</dbReference>
<feature type="non-terminal residue" evidence="3">
    <location>
        <position position="1"/>
    </location>
</feature>
<gene>
    <name evidence="3" type="ORF">BRAPAZ1V2_A06P02840.2</name>
</gene>
<dbReference type="InterPro" id="IPR044824">
    <property type="entry name" value="MAIN-like"/>
</dbReference>
<dbReference type="Proteomes" id="UP000694005">
    <property type="component" value="Chromosome A06"/>
</dbReference>
<organism evidence="3 4">
    <name type="scientific">Brassica campestris</name>
    <name type="common">Field mustard</name>
    <dbReference type="NCBI Taxonomy" id="3711"/>
    <lineage>
        <taxon>Eukaryota</taxon>
        <taxon>Viridiplantae</taxon>
        <taxon>Streptophyta</taxon>
        <taxon>Embryophyta</taxon>
        <taxon>Tracheophyta</taxon>
        <taxon>Spermatophyta</taxon>
        <taxon>Magnoliopsida</taxon>
        <taxon>eudicotyledons</taxon>
        <taxon>Gunneridae</taxon>
        <taxon>Pentapetalae</taxon>
        <taxon>rosids</taxon>
        <taxon>malvids</taxon>
        <taxon>Brassicales</taxon>
        <taxon>Brassicaceae</taxon>
        <taxon>Brassiceae</taxon>
        <taxon>Brassica</taxon>
    </lineage>
</organism>
<evidence type="ECO:0000256" key="1">
    <source>
        <dbReference type="SAM" id="MobiDB-lite"/>
    </source>
</evidence>
<dbReference type="Gramene" id="A06p02840.2_BraZ1">
    <property type="protein sequence ID" value="A06p02840.2_BraZ1.CDS.1"/>
    <property type="gene ID" value="A06g02840.2_BraZ1"/>
</dbReference>
<feature type="domain" description="Aminotransferase-like plant mobile" evidence="2">
    <location>
        <begin position="97"/>
        <end position="449"/>
    </location>
</feature>
<dbReference type="EMBL" id="LS974622">
    <property type="protein sequence ID" value="CAG7868044.1"/>
    <property type="molecule type" value="Genomic_DNA"/>
</dbReference>
<name>A0A8D9D569_BRACM</name>
<feature type="region of interest" description="Disordered" evidence="1">
    <location>
        <begin position="522"/>
        <end position="593"/>
    </location>
</feature>
<reference evidence="3 4" key="1">
    <citation type="submission" date="2021-07" db="EMBL/GenBank/DDBJ databases">
        <authorList>
            <consortium name="Genoscope - CEA"/>
            <person name="William W."/>
        </authorList>
    </citation>
    <scope>NUCLEOTIDE SEQUENCE [LARGE SCALE GENOMIC DNA]</scope>
</reference>
<evidence type="ECO:0000313" key="3">
    <source>
        <dbReference type="EMBL" id="CAG7868044.1"/>
    </source>
</evidence>
<proteinExistence type="predicted"/>
<dbReference type="PANTHER" id="PTHR46033">
    <property type="entry name" value="PROTEIN MAIN-LIKE 2"/>
    <property type="match status" value="1"/>
</dbReference>
<evidence type="ECO:0000259" key="2">
    <source>
        <dbReference type="Pfam" id="PF10536"/>
    </source>
</evidence>
<dbReference type="InterPro" id="IPR019557">
    <property type="entry name" value="AminoTfrase-like_pln_mobile"/>
</dbReference>
<evidence type="ECO:0000313" key="4">
    <source>
        <dbReference type="Proteomes" id="UP000694005"/>
    </source>
</evidence>
<dbReference type="PANTHER" id="PTHR46033:SF73">
    <property type="entry name" value="AMINOTRANSFERASE-LIKE, MOBILE DOMAIN PROTEIN-RELATED"/>
    <property type="match status" value="1"/>
</dbReference>
<feature type="region of interest" description="Disordered" evidence="1">
    <location>
        <begin position="1"/>
        <end position="23"/>
    </location>
</feature>
<feature type="compositionally biased region" description="Polar residues" evidence="1">
    <location>
        <begin position="1"/>
        <end position="10"/>
    </location>
</feature>
<dbReference type="AlphaFoldDB" id="A0A8D9D569"/>
<accession>A0A8D9D569</accession>